<evidence type="ECO:0000313" key="2">
    <source>
        <dbReference type="Proteomes" id="UP000254487"/>
    </source>
</evidence>
<dbReference type="EMBL" id="UGLW01000003">
    <property type="protein sequence ID" value="STU67331.1"/>
    <property type="molecule type" value="Genomic_DNA"/>
</dbReference>
<reference evidence="1 2" key="1">
    <citation type="submission" date="2018-06" db="EMBL/GenBank/DDBJ databases">
        <authorList>
            <consortium name="Pathogen Informatics"/>
            <person name="Doyle S."/>
        </authorList>
    </citation>
    <scope>NUCLEOTIDE SEQUENCE [LARGE SCALE GENOMIC DNA]</scope>
    <source>
        <strain evidence="1 2">NCTC10313</strain>
    </source>
</reference>
<dbReference type="AlphaFoldDB" id="A0A377ZE13"/>
<name>A0A377ZE13_KLEPO</name>
<protein>
    <submittedName>
        <fullName evidence="1">Uncharacterized protein</fullName>
    </submittedName>
</protein>
<organism evidence="1 2">
    <name type="scientific">Klebsiella pneumoniae subsp. ozaenae</name>
    <dbReference type="NCBI Taxonomy" id="574"/>
    <lineage>
        <taxon>Bacteria</taxon>
        <taxon>Pseudomonadati</taxon>
        <taxon>Pseudomonadota</taxon>
        <taxon>Gammaproteobacteria</taxon>
        <taxon>Enterobacterales</taxon>
        <taxon>Enterobacteriaceae</taxon>
        <taxon>Klebsiella/Raoultella group</taxon>
        <taxon>Klebsiella</taxon>
        <taxon>Klebsiella pneumoniae complex</taxon>
    </lineage>
</organism>
<evidence type="ECO:0000313" key="1">
    <source>
        <dbReference type="EMBL" id="STU67331.1"/>
    </source>
</evidence>
<gene>
    <name evidence="1" type="ORF">NCTC10313_02745</name>
</gene>
<accession>A0A377ZE13</accession>
<proteinExistence type="predicted"/>
<dbReference type="Proteomes" id="UP000254487">
    <property type="component" value="Unassembled WGS sequence"/>
</dbReference>
<sequence length="143" mass="15920">MIVSFEPWHLAAITPQPHQIGSIRTEQHAGNIASVGAFTCLHNGQPVAIGGIVPAEKYGLVFDSGIGCAWMIISAGITHLWPEIFRATRRELRRALANYHRIEASTTFQEGERMLAMLGMRCEGHLKKFNHRGEDSSLWAITR</sequence>